<sequence>MARRTIGIVLNGVTGRMGYRQHLVRSLLALREQGGLPLSNGDRLYPELVLVGRNEAKLREIAERHGLTDWTTDLAAALARPDVEIYFDAQVTAQREKALRLAIDAGKHIYTEKPTAEDLAGAVDLARLADAAGIKHGVVQDKLFLPGLRKLKRLVDGGFFGRILSIRGEFGYWVFEGDWQAAQRPSWNYRSQDGGGIVVDMFPHWHYVLEQIFGEVKSVTAQISTHVPTRWDESGTAYDATADDAAYGIFELAGGVIAQINSSWAVRVYRDELVEFQVDGTEGSAVAGLRNCRIQHRATTPKPVWNPDLPVTEDFRSQWQVVPDNDEFDNGFKAQWELFLRHVAEDEPYTWDLWAGARGVQLAELGLQSAREGRRVEIPELS</sequence>
<dbReference type="FunFam" id="3.30.360.10:FF:000028">
    <property type="entry name" value="GLUCOSE-FRUCTOSE OXIDOREDUCTASE"/>
    <property type="match status" value="1"/>
</dbReference>
<dbReference type="InterPro" id="IPR000683">
    <property type="entry name" value="Gfo/Idh/MocA-like_OxRdtase_N"/>
</dbReference>
<evidence type="ECO:0000313" key="3">
    <source>
        <dbReference type="EMBL" id="MDR7324127.1"/>
    </source>
</evidence>
<comment type="caution">
    <text evidence="3">The sequence shown here is derived from an EMBL/GenBank/DDBJ whole genome shotgun (WGS) entry which is preliminary data.</text>
</comment>
<accession>A0AAE3ZQL6</accession>
<proteinExistence type="predicted"/>
<organism evidence="3 4">
    <name type="scientific">Catenuloplanes niger</name>
    <dbReference type="NCBI Taxonomy" id="587534"/>
    <lineage>
        <taxon>Bacteria</taxon>
        <taxon>Bacillati</taxon>
        <taxon>Actinomycetota</taxon>
        <taxon>Actinomycetes</taxon>
        <taxon>Micromonosporales</taxon>
        <taxon>Micromonosporaceae</taxon>
        <taxon>Catenuloplanes</taxon>
    </lineage>
</organism>
<dbReference type="PANTHER" id="PTHR42840">
    <property type="entry name" value="NAD(P)-BINDING ROSSMANN-FOLD SUPERFAMILY PROTEIN-RELATED"/>
    <property type="match status" value="1"/>
</dbReference>
<feature type="domain" description="GFO/IDH/MocA-like oxidoreductase" evidence="2">
    <location>
        <begin position="149"/>
        <end position="285"/>
    </location>
</feature>
<dbReference type="Gene3D" id="3.40.50.720">
    <property type="entry name" value="NAD(P)-binding Rossmann-like Domain"/>
    <property type="match status" value="1"/>
</dbReference>
<gene>
    <name evidence="3" type="ORF">J2S44_004377</name>
</gene>
<dbReference type="Gene3D" id="3.30.360.10">
    <property type="entry name" value="Dihydrodipicolinate Reductase, domain 2"/>
    <property type="match status" value="1"/>
</dbReference>
<dbReference type="SUPFAM" id="SSF51735">
    <property type="entry name" value="NAD(P)-binding Rossmann-fold domains"/>
    <property type="match status" value="1"/>
</dbReference>
<dbReference type="SUPFAM" id="SSF55347">
    <property type="entry name" value="Glyceraldehyde-3-phosphate dehydrogenase-like, C-terminal domain"/>
    <property type="match status" value="1"/>
</dbReference>
<reference evidence="3 4" key="1">
    <citation type="submission" date="2023-07" db="EMBL/GenBank/DDBJ databases">
        <title>Sequencing the genomes of 1000 actinobacteria strains.</title>
        <authorList>
            <person name="Klenk H.-P."/>
        </authorList>
    </citation>
    <scope>NUCLEOTIDE SEQUENCE [LARGE SCALE GENOMIC DNA]</scope>
    <source>
        <strain evidence="3 4">DSM 44711</strain>
    </source>
</reference>
<name>A0AAE3ZQL6_9ACTN</name>
<feature type="domain" description="Gfo/Idh/MocA-like oxidoreductase N-terminal" evidence="1">
    <location>
        <begin position="49"/>
        <end position="133"/>
    </location>
</feature>
<dbReference type="InterPro" id="IPR036291">
    <property type="entry name" value="NAD(P)-bd_dom_sf"/>
</dbReference>
<dbReference type="InterPro" id="IPR055170">
    <property type="entry name" value="GFO_IDH_MocA-like_dom"/>
</dbReference>
<dbReference type="PANTHER" id="PTHR42840:SF8">
    <property type="entry name" value="OXIDOREDUCTASE"/>
    <property type="match status" value="1"/>
</dbReference>
<dbReference type="EMBL" id="JAVDYC010000001">
    <property type="protein sequence ID" value="MDR7324127.1"/>
    <property type="molecule type" value="Genomic_DNA"/>
</dbReference>
<dbReference type="Pfam" id="PF01408">
    <property type="entry name" value="GFO_IDH_MocA"/>
    <property type="match status" value="1"/>
</dbReference>
<evidence type="ECO:0000259" key="2">
    <source>
        <dbReference type="Pfam" id="PF22725"/>
    </source>
</evidence>
<evidence type="ECO:0000313" key="4">
    <source>
        <dbReference type="Proteomes" id="UP001183629"/>
    </source>
</evidence>
<protein>
    <submittedName>
        <fullName evidence="3">Dehydrogenase</fullName>
    </submittedName>
</protein>
<dbReference type="Proteomes" id="UP001183629">
    <property type="component" value="Unassembled WGS sequence"/>
</dbReference>
<dbReference type="AlphaFoldDB" id="A0AAE3ZQL6"/>
<dbReference type="Pfam" id="PF22725">
    <property type="entry name" value="GFO_IDH_MocA_C3"/>
    <property type="match status" value="1"/>
</dbReference>
<keyword evidence="4" id="KW-1185">Reference proteome</keyword>
<dbReference type="RefSeq" id="WP_310417054.1">
    <property type="nucleotide sequence ID" value="NZ_JAVDYC010000001.1"/>
</dbReference>
<dbReference type="GO" id="GO:0000166">
    <property type="term" value="F:nucleotide binding"/>
    <property type="evidence" value="ECO:0007669"/>
    <property type="project" value="InterPro"/>
</dbReference>
<evidence type="ECO:0000259" key="1">
    <source>
        <dbReference type="Pfam" id="PF01408"/>
    </source>
</evidence>